<dbReference type="GO" id="GO:0046872">
    <property type="term" value="F:metal ion binding"/>
    <property type="evidence" value="ECO:0007669"/>
    <property type="project" value="UniProtKB-UniRule"/>
</dbReference>
<evidence type="ECO:0000256" key="1">
    <source>
        <dbReference type="ARBA" id="ARBA00022490"/>
    </source>
</evidence>
<keyword evidence="4 9" id="KW-0418">Kinase</keyword>
<feature type="binding site" evidence="9">
    <location>
        <position position="186"/>
    </location>
    <ligand>
        <name>NAD(+)</name>
        <dbReference type="ChEBI" id="CHEBI:57540"/>
    </ligand>
</feature>
<reference evidence="10 11" key="1">
    <citation type="submission" date="2017-10" db="EMBL/GenBank/DDBJ databases">
        <title>Bacillus sp. nov., a halophilic bacterium isolated from a Yangshapao Lake.</title>
        <authorList>
            <person name="Wang H."/>
        </authorList>
    </citation>
    <scope>NUCLEOTIDE SEQUENCE [LARGE SCALE GENOMIC DNA]</scope>
    <source>
        <strain evidence="10 11">YSP-3</strain>
    </source>
</reference>
<evidence type="ECO:0000313" key="10">
    <source>
        <dbReference type="EMBL" id="PYZ97197.1"/>
    </source>
</evidence>
<feature type="binding site" evidence="9">
    <location>
        <position position="149"/>
    </location>
    <ligand>
        <name>NAD(+)</name>
        <dbReference type="ChEBI" id="CHEBI:57540"/>
    </ligand>
</feature>
<keyword evidence="7 9" id="KW-0520">NAD</keyword>
<evidence type="ECO:0000313" key="11">
    <source>
        <dbReference type="Proteomes" id="UP000248066"/>
    </source>
</evidence>
<dbReference type="Gene3D" id="2.60.200.30">
    <property type="entry name" value="Probable inorganic polyphosphate/atp-NAD kinase, domain 2"/>
    <property type="match status" value="1"/>
</dbReference>
<dbReference type="EC" id="2.7.1.23" evidence="9"/>
<keyword evidence="6 9" id="KW-0521">NADP</keyword>
<keyword evidence="11" id="KW-1185">Reference proteome</keyword>
<proteinExistence type="inferred from homology"/>
<gene>
    <name evidence="9" type="primary">nadK</name>
    <name evidence="10" type="ORF">CR205_00930</name>
</gene>
<dbReference type="Proteomes" id="UP000248066">
    <property type="component" value="Unassembled WGS sequence"/>
</dbReference>
<dbReference type="AlphaFoldDB" id="A0A2W0H7T5"/>
<feature type="active site" description="Proton acceptor" evidence="9">
    <location>
        <position position="51"/>
    </location>
</feature>
<dbReference type="GO" id="GO:0005737">
    <property type="term" value="C:cytoplasm"/>
    <property type="evidence" value="ECO:0007669"/>
    <property type="project" value="UniProtKB-SubCell"/>
</dbReference>
<evidence type="ECO:0000256" key="9">
    <source>
        <dbReference type="HAMAP-Rule" id="MF_00361"/>
    </source>
</evidence>
<evidence type="ECO:0000256" key="3">
    <source>
        <dbReference type="ARBA" id="ARBA00022741"/>
    </source>
</evidence>
<dbReference type="Pfam" id="PF20143">
    <property type="entry name" value="NAD_kinase_C"/>
    <property type="match status" value="1"/>
</dbReference>
<dbReference type="HAMAP" id="MF_00361">
    <property type="entry name" value="NAD_kinase"/>
    <property type="match status" value="1"/>
</dbReference>
<comment type="function">
    <text evidence="9">Involved in the regulation of the intracellular balance of NAD and NADP, and is a key enzyme in the biosynthesis of NADP. Catalyzes specifically the phosphorylation on 2'-hydroxyl of the adenosine moiety of NAD to yield NADP.</text>
</comment>
<dbReference type="RefSeq" id="WP_110516034.1">
    <property type="nucleotide sequence ID" value="NZ_PDOF01000001.1"/>
</dbReference>
<dbReference type="InterPro" id="IPR017437">
    <property type="entry name" value="ATP-NAD_kinase_PpnK-typ_C"/>
</dbReference>
<dbReference type="NCBIfam" id="NF002902">
    <property type="entry name" value="PRK03501.1"/>
    <property type="match status" value="1"/>
</dbReference>
<accession>A0A2W0H7T5</accession>
<comment type="similarity">
    <text evidence="9">Belongs to the NAD kinase family.</text>
</comment>
<sequence length="265" mass="29759">MTDRKNVYLHYVESDASPEKVDQLLALGKQYGFSLVDNVEEANIIASIGGDGAFLQSLRRTDFQEDCLYLSINDSHLGFYADFDLDELDKVEEAMKTGMIEVLRYPILEVSVDGQKPFFCLNECSIRSNVIKTFVVDVHIDDLHFETFRGDGLVISTPTGSTAYNRSLKGAVVDPRLAAMQLTEIASINNNAYRTLGSPLLLSGDRELILNVVQDGNDYPIMGADNEALSIRHSKEIRIKVSDREVKMLKLKDNTFLHKVKRSFL</sequence>
<comment type="catalytic activity">
    <reaction evidence="8 9">
        <text>NAD(+) + ATP = ADP + NADP(+) + H(+)</text>
        <dbReference type="Rhea" id="RHEA:18629"/>
        <dbReference type="ChEBI" id="CHEBI:15378"/>
        <dbReference type="ChEBI" id="CHEBI:30616"/>
        <dbReference type="ChEBI" id="CHEBI:57540"/>
        <dbReference type="ChEBI" id="CHEBI:58349"/>
        <dbReference type="ChEBI" id="CHEBI:456216"/>
        <dbReference type="EC" id="2.7.1.23"/>
    </reaction>
</comment>
<evidence type="ECO:0000256" key="7">
    <source>
        <dbReference type="ARBA" id="ARBA00023027"/>
    </source>
</evidence>
<dbReference type="OrthoDB" id="9774737at2"/>
<feature type="binding site" evidence="9">
    <location>
        <begin position="51"/>
        <end position="52"/>
    </location>
    <ligand>
        <name>NAD(+)</name>
        <dbReference type="ChEBI" id="CHEBI:57540"/>
    </ligand>
</feature>
<dbReference type="GO" id="GO:0051287">
    <property type="term" value="F:NAD binding"/>
    <property type="evidence" value="ECO:0007669"/>
    <property type="project" value="UniProtKB-ARBA"/>
</dbReference>
<dbReference type="GO" id="GO:0005524">
    <property type="term" value="F:ATP binding"/>
    <property type="evidence" value="ECO:0007669"/>
    <property type="project" value="UniProtKB-KW"/>
</dbReference>
<feature type="binding site" evidence="9">
    <location>
        <begin position="162"/>
        <end position="167"/>
    </location>
    <ligand>
        <name>NAD(+)</name>
        <dbReference type="ChEBI" id="CHEBI:57540"/>
    </ligand>
</feature>
<dbReference type="InterPro" id="IPR017438">
    <property type="entry name" value="ATP-NAD_kinase_N"/>
</dbReference>
<dbReference type="Gene3D" id="3.40.50.10330">
    <property type="entry name" value="Probable inorganic polyphosphate/atp-NAD kinase, domain 1"/>
    <property type="match status" value="1"/>
</dbReference>
<comment type="cofactor">
    <cofactor evidence="9">
        <name>a divalent metal cation</name>
        <dbReference type="ChEBI" id="CHEBI:60240"/>
    </cofactor>
</comment>
<evidence type="ECO:0000256" key="8">
    <source>
        <dbReference type="ARBA" id="ARBA00047925"/>
    </source>
</evidence>
<evidence type="ECO:0000256" key="5">
    <source>
        <dbReference type="ARBA" id="ARBA00022840"/>
    </source>
</evidence>
<dbReference type="SUPFAM" id="SSF111331">
    <property type="entry name" value="NAD kinase/diacylglycerol kinase-like"/>
    <property type="match status" value="1"/>
</dbReference>
<dbReference type="InterPro" id="IPR002504">
    <property type="entry name" value="NADK"/>
</dbReference>
<dbReference type="EMBL" id="PDOF01000001">
    <property type="protein sequence ID" value="PYZ97197.1"/>
    <property type="molecule type" value="Genomic_DNA"/>
</dbReference>
<evidence type="ECO:0000256" key="6">
    <source>
        <dbReference type="ARBA" id="ARBA00022857"/>
    </source>
</evidence>
<keyword evidence="5 9" id="KW-0067">ATP-binding</keyword>
<evidence type="ECO:0000256" key="2">
    <source>
        <dbReference type="ARBA" id="ARBA00022679"/>
    </source>
</evidence>
<evidence type="ECO:0000256" key="4">
    <source>
        <dbReference type="ARBA" id="ARBA00022777"/>
    </source>
</evidence>
<dbReference type="GO" id="GO:0019674">
    <property type="term" value="P:NAD+ metabolic process"/>
    <property type="evidence" value="ECO:0007669"/>
    <property type="project" value="InterPro"/>
</dbReference>
<keyword evidence="3 9" id="KW-0547">Nucleotide-binding</keyword>
<comment type="caution">
    <text evidence="9">Lacks conserved residue(s) required for the propagation of feature annotation.</text>
</comment>
<dbReference type="GO" id="GO:0006741">
    <property type="term" value="P:NADP+ biosynthetic process"/>
    <property type="evidence" value="ECO:0007669"/>
    <property type="project" value="UniProtKB-UniRule"/>
</dbReference>
<comment type="subcellular location">
    <subcellularLocation>
        <location evidence="9">Cytoplasm</location>
    </subcellularLocation>
</comment>
<dbReference type="PANTHER" id="PTHR20275:SF9">
    <property type="entry name" value="NAD KINASE 2"/>
    <property type="match status" value="1"/>
</dbReference>
<dbReference type="InterPro" id="IPR016064">
    <property type="entry name" value="NAD/diacylglycerol_kinase_sf"/>
</dbReference>
<dbReference type="NCBIfam" id="NF003424">
    <property type="entry name" value="PRK04885.1"/>
    <property type="match status" value="1"/>
</dbReference>
<dbReference type="PANTHER" id="PTHR20275">
    <property type="entry name" value="NAD KINASE"/>
    <property type="match status" value="1"/>
</dbReference>
<dbReference type="GO" id="GO:0003951">
    <property type="term" value="F:NAD+ kinase activity"/>
    <property type="evidence" value="ECO:0007669"/>
    <property type="project" value="UniProtKB-UniRule"/>
</dbReference>
<keyword evidence="1 9" id="KW-0963">Cytoplasm</keyword>
<organism evidence="10 11">
    <name type="scientific">Alteribacter lacisalsi</name>
    <dbReference type="NCBI Taxonomy" id="2045244"/>
    <lineage>
        <taxon>Bacteria</taxon>
        <taxon>Bacillati</taxon>
        <taxon>Bacillota</taxon>
        <taxon>Bacilli</taxon>
        <taxon>Bacillales</taxon>
        <taxon>Bacillaceae</taxon>
        <taxon>Alteribacter</taxon>
    </lineage>
</organism>
<keyword evidence="2 9" id="KW-0808">Transferase</keyword>
<comment type="caution">
    <text evidence="10">The sequence shown here is derived from an EMBL/GenBank/DDBJ whole genome shotgun (WGS) entry which is preliminary data.</text>
</comment>
<feature type="binding site" evidence="9">
    <location>
        <begin position="122"/>
        <end position="123"/>
    </location>
    <ligand>
        <name>NAD(+)</name>
        <dbReference type="ChEBI" id="CHEBI:57540"/>
    </ligand>
</feature>
<feature type="binding site" evidence="9">
    <location>
        <position position="151"/>
    </location>
    <ligand>
        <name>NAD(+)</name>
        <dbReference type="ChEBI" id="CHEBI:57540"/>
    </ligand>
</feature>
<name>A0A2W0H7T5_9BACI</name>
<protein>
    <recommendedName>
        <fullName evidence="9">NAD kinase</fullName>
        <ecNumber evidence="9">2.7.1.23</ecNumber>
    </recommendedName>
    <alternativeName>
        <fullName evidence="9">ATP-dependent NAD kinase</fullName>
    </alternativeName>
</protein>